<keyword evidence="4" id="KW-0804">Transcription</keyword>
<dbReference type="GO" id="GO:0003677">
    <property type="term" value="F:DNA binding"/>
    <property type="evidence" value="ECO:0007669"/>
    <property type="project" value="UniProtKB-KW"/>
</dbReference>
<evidence type="ECO:0000313" key="5">
    <source>
        <dbReference type="EMBL" id="CDH06494.1"/>
    </source>
</evidence>
<evidence type="ECO:0000313" key="6">
    <source>
        <dbReference type="Proteomes" id="UP000028483"/>
    </source>
</evidence>
<reference evidence="5" key="1">
    <citation type="submission" date="2013-07" db="EMBL/GenBank/DDBJ databases">
        <title>Sub-species coevolution in mutualistic symbiosis.</title>
        <authorList>
            <person name="Murfin K."/>
            <person name="Klassen J."/>
            <person name="Lee M."/>
            <person name="Forst S."/>
            <person name="Stock P."/>
            <person name="Goodrich-Blair H."/>
        </authorList>
    </citation>
    <scope>NUCLEOTIDE SEQUENCE [LARGE SCALE GENOMIC DNA]</scope>
    <source>
        <strain evidence="5">Oregonense</strain>
    </source>
</reference>
<comment type="similarity">
    <text evidence="1">Belongs to the phage antitermination Q type 1 family.</text>
</comment>
<dbReference type="GO" id="GO:0060567">
    <property type="term" value="P:negative regulation of termination of DNA-templated transcription"/>
    <property type="evidence" value="ECO:0007669"/>
    <property type="project" value="InterPro"/>
</dbReference>
<dbReference type="AlphaFoldDB" id="A0A077P6L0"/>
<evidence type="ECO:0000256" key="4">
    <source>
        <dbReference type="ARBA" id="ARBA00023163"/>
    </source>
</evidence>
<dbReference type="Pfam" id="PF06530">
    <property type="entry name" value="Phage_antitermQ"/>
    <property type="match status" value="1"/>
</dbReference>
<dbReference type="HOGENOM" id="CLU_129825_0_0_6"/>
<organism evidence="5 6">
    <name type="scientific">Xenorhabdus bovienii str. oregonense</name>
    <dbReference type="NCBI Taxonomy" id="1398202"/>
    <lineage>
        <taxon>Bacteria</taxon>
        <taxon>Pseudomonadati</taxon>
        <taxon>Pseudomonadota</taxon>
        <taxon>Gammaproteobacteria</taxon>
        <taxon>Enterobacterales</taxon>
        <taxon>Morganellaceae</taxon>
        <taxon>Xenorhabdus</taxon>
    </lineage>
</organism>
<keyword evidence="2" id="KW-0805">Transcription regulation</keyword>
<gene>
    <name evidence="5" type="ORF">XBO1_2290031</name>
</gene>
<protein>
    <submittedName>
        <fullName evidence="5">Putative DLP12 prophage antitermination protein Q</fullName>
    </submittedName>
</protein>
<accession>A0A077P6L0</accession>
<keyword evidence="3" id="KW-0238">DNA-binding</keyword>
<dbReference type="Proteomes" id="UP000028483">
    <property type="component" value="Unassembled WGS sequence"/>
</dbReference>
<sequence length="143" mass="16086">MYRDMQKILSHWGGWVAQGRVNIGWKSVSAGFENAVTYTRSNKLSCSDEDGMVIDGCVAKLRNVGMSQECDFIEDHYVKGISKRAIGRKFKLSESEVRKRMLVAESFILGCLEVIDEPLEIDLIYGFHGNYAEKRSSALSAQL</sequence>
<evidence type="ECO:0000256" key="3">
    <source>
        <dbReference type="ARBA" id="ARBA00023125"/>
    </source>
</evidence>
<dbReference type="InterPro" id="IPR010534">
    <property type="entry name" value="Phage_933W_GpQ"/>
</dbReference>
<dbReference type="RefSeq" id="WP_038257663.1">
    <property type="nucleotide sequence ID" value="NZ_CAWLUU010000199.1"/>
</dbReference>
<comment type="caution">
    <text evidence="5">The sequence shown here is derived from an EMBL/GenBank/DDBJ whole genome shotgun (WGS) entry which is preliminary data.</text>
</comment>
<evidence type="ECO:0000256" key="2">
    <source>
        <dbReference type="ARBA" id="ARBA00023015"/>
    </source>
</evidence>
<proteinExistence type="inferred from homology"/>
<evidence type="ECO:0000256" key="1">
    <source>
        <dbReference type="ARBA" id="ARBA00010234"/>
    </source>
</evidence>
<name>A0A077P6L0_XENBV</name>
<dbReference type="EMBL" id="CBSX010000145">
    <property type="protein sequence ID" value="CDH06494.1"/>
    <property type="molecule type" value="Genomic_DNA"/>
</dbReference>